<keyword evidence="1" id="KW-1133">Transmembrane helix</keyword>
<evidence type="ECO:0000313" key="4">
    <source>
        <dbReference type="Proteomes" id="UP000034166"/>
    </source>
</evidence>
<sequence length="240" mass="27214">MKDDYISWIVLIGALLLLLEVFFFNPGLIFSLFVSGAMVYFGRKMLHKMMGKMLFWGGLFFFISCVIGMLTFRFFLLSVLIYIVIHFAQSKKKPAIIRPIIEEPASSDGNELLVNSMPYIKNSWLGSQKTPQQAYEWDDINVLAGIGDTVIDFSYTVLPKGEAVIFIRNIVGNIKIFVPYDIEVNIHHTTLVGAADLLEYHQGRSFNQQLVVKTPGYDGADQKIKIFTSMLIGDIEVKRI</sequence>
<keyword evidence="1" id="KW-0472">Membrane</keyword>
<gene>
    <name evidence="3" type="ORF">WQ57_18275</name>
</gene>
<dbReference type="OrthoDB" id="2351415at2"/>
<dbReference type="InterPro" id="IPR024425">
    <property type="entry name" value="LiaF-like_C"/>
</dbReference>
<proteinExistence type="predicted"/>
<accession>A0A0M2SUG6</accession>
<keyword evidence="4" id="KW-1185">Reference proteome</keyword>
<name>A0A0M2SUG6_9BACI</name>
<evidence type="ECO:0000313" key="3">
    <source>
        <dbReference type="EMBL" id="KKK36632.1"/>
    </source>
</evidence>
<evidence type="ECO:0000259" key="2">
    <source>
        <dbReference type="Pfam" id="PF09922"/>
    </source>
</evidence>
<dbReference type="InterPro" id="IPR047793">
    <property type="entry name" value="LiaF_C"/>
</dbReference>
<dbReference type="GO" id="GO:0016020">
    <property type="term" value="C:membrane"/>
    <property type="evidence" value="ECO:0007669"/>
    <property type="project" value="InterPro"/>
</dbReference>
<comment type="caution">
    <text evidence="3">The sequence shown here is derived from an EMBL/GenBank/DDBJ whole genome shotgun (WGS) entry which is preliminary data.</text>
</comment>
<protein>
    <submittedName>
        <fullName evidence="3">Cell wall-active antibiotics response protein</fullName>
    </submittedName>
</protein>
<keyword evidence="1" id="KW-0812">Transmembrane</keyword>
<dbReference type="NCBIfam" id="NF040535">
    <property type="entry name" value="LiaF_C_term"/>
    <property type="match status" value="1"/>
</dbReference>
<feature type="domain" description="Cell wall-active antibiotics response LiaF-like C-terminal" evidence="2">
    <location>
        <begin position="124"/>
        <end position="237"/>
    </location>
</feature>
<dbReference type="PIRSF" id="PIRSF031509">
    <property type="entry name" value="Cell_wall_LiaF/YvqF"/>
    <property type="match status" value="1"/>
</dbReference>
<evidence type="ECO:0000256" key="1">
    <source>
        <dbReference type="SAM" id="Phobius"/>
    </source>
</evidence>
<reference evidence="3 4" key="1">
    <citation type="submission" date="2015-04" db="EMBL/GenBank/DDBJ databases">
        <title>Taxonomic description and genome sequence of Bacillus campisalis sp. nov., a novel member of the genus Bacillus isolated from solar saltern.</title>
        <authorList>
            <person name="Mathan Kumar R."/>
            <person name="Kaur G."/>
            <person name="Kumar A."/>
            <person name="Singh N.K."/>
            <person name="Kaur N."/>
            <person name="Kumar N."/>
            <person name="Mayilraj S."/>
        </authorList>
    </citation>
    <scope>NUCLEOTIDE SEQUENCE [LARGE SCALE GENOMIC DNA]</scope>
    <source>
        <strain evidence="3 4">SA2-6</strain>
    </source>
</reference>
<dbReference type="Proteomes" id="UP000034166">
    <property type="component" value="Unassembled WGS sequence"/>
</dbReference>
<dbReference type="PATRIC" id="fig|1408103.3.peg.4047"/>
<feature type="transmembrane region" description="Helical" evidence="1">
    <location>
        <begin position="6"/>
        <end position="33"/>
    </location>
</feature>
<dbReference type="AlphaFoldDB" id="A0A0M2SUG6"/>
<feature type="transmembrane region" description="Helical" evidence="1">
    <location>
        <begin position="54"/>
        <end position="85"/>
    </location>
</feature>
<dbReference type="Pfam" id="PF09922">
    <property type="entry name" value="LiaF-like_C"/>
    <property type="match status" value="1"/>
</dbReference>
<dbReference type="EMBL" id="LAYY01000026">
    <property type="protein sequence ID" value="KKK36632.1"/>
    <property type="molecule type" value="Genomic_DNA"/>
</dbReference>
<organism evidence="3 4">
    <name type="scientific">Mesobacillus campisalis</name>
    <dbReference type="NCBI Taxonomy" id="1408103"/>
    <lineage>
        <taxon>Bacteria</taxon>
        <taxon>Bacillati</taxon>
        <taxon>Bacillota</taxon>
        <taxon>Bacilli</taxon>
        <taxon>Bacillales</taxon>
        <taxon>Bacillaceae</taxon>
        <taxon>Mesobacillus</taxon>
    </lineage>
</organism>
<dbReference type="InterPro" id="IPR016975">
    <property type="entry name" value="Cell_wall_LiaF"/>
</dbReference>